<feature type="transmembrane region" description="Helical" evidence="1">
    <location>
        <begin position="7"/>
        <end position="27"/>
    </location>
</feature>
<keyword evidence="1" id="KW-0812">Transmembrane</keyword>
<dbReference type="EMBL" id="CP001880">
    <property type="protein sequence ID" value="ADC52340.1"/>
    <property type="molecule type" value="Genomic_DNA"/>
</dbReference>
<name>D3G1W4_ALKPO</name>
<keyword evidence="1" id="KW-1133">Transmembrane helix</keyword>
<keyword evidence="2" id="KW-0614">Plasmid</keyword>
<keyword evidence="3" id="KW-1185">Reference proteome</keyword>
<reference evidence="2 3" key="1">
    <citation type="journal article" date="2011" name="Environ. Microbiol.">
        <title>Genome of alkaliphilic Bacillus pseudofirmus OF4 reveals adaptations that support the ability to grow in an external pH range from 7.5 to 11.4.</title>
        <authorList>
            <person name="Janto B."/>
            <person name="Ahmed A."/>
            <person name="Ito M."/>
            <person name="Liu J."/>
            <person name="Hicks D.B."/>
            <person name="Pagni S."/>
            <person name="Fackelmayer O.J."/>
            <person name="Smith T.A."/>
            <person name="Earl J."/>
            <person name="Elbourne L.D."/>
            <person name="Hassan K."/>
            <person name="Paulsen I.T."/>
            <person name="Kolsto A.B."/>
            <person name="Tourasse N.J."/>
            <person name="Ehrlich G.D."/>
            <person name="Boissy R."/>
            <person name="Ivey D.M."/>
            <person name="Li G."/>
            <person name="Xue Y."/>
            <person name="Ma Y."/>
            <person name="Hu F.Z."/>
            <person name="Krulwich T.A."/>
        </authorList>
    </citation>
    <scope>NUCLEOTIDE SEQUENCE [LARGE SCALE GENOMIC DNA]</scope>
    <source>
        <strain evidence="3">ATCC BAA-2126 / JCM 17055 / OF4</strain>
    </source>
</reference>
<dbReference type="KEGG" id="bpf:BpOF4_21724"/>
<dbReference type="Proteomes" id="UP000001544">
    <property type="component" value="Plasmid pBpOF4-02"/>
</dbReference>
<dbReference type="AlphaFoldDB" id="D3G1W4"/>
<proteinExistence type="predicted"/>
<dbReference type="HOGENOM" id="CLU_1966179_0_0_9"/>
<gene>
    <name evidence="2" type="ordered locus">BpOF4_21724</name>
</gene>
<evidence type="ECO:0000313" key="2">
    <source>
        <dbReference type="EMBL" id="ADC52340.1"/>
    </source>
</evidence>
<feature type="transmembrane region" description="Helical" evidence="1">
    <location>
        <begin position="98"/>
        <end position="115"/>
    </location>
</feature>
<evidence type="ECO:0000313" key="3">
    <source>
        <dbReference type="Proteomes" id="UP000001544"/>
    </source>
</evidence>
<keyword evidence="1" id="KW-0472">Membrane</keyword>
<accession>D3G1W4</accession>
<feature type="transmembrane region" description="Helical" evidence="1">
    <location>
        <begin position="33"/>
        <end position="53"/>
    </location>
</feature>
<sequence length="127" mass="14272">MEKLHKTLVLVAYSAFILLIIHDFFPGLALFDIFNSGLFIAFILIALVVSIIFRGKFKGERAFSFTWSLIGHLVVFLLIGTLMMLGGSSTVGIGLDNPVMWILFILSLGTLFNQYKKSRKVDHIYAE</sequence>
<protein>
    <submittedName>
        <fullName evidence="2">Uncharacterized protein</fullName>
    </submittedName>
</protein>
<feature type="transmembrane region" description="Helical" evidence="1">
    <location>
        <begin position="65"/>
        <end position="86"/>
    </location>
</feature>
<organism evidence="2 3">
    <name type="scientific">Alkalihalophilus pseudofirmus (strain ATCC BAA-2126 / JCM 17055 / OF4)</name>
    <name type="common">Bacillus pseudofirmus</name>
    <dbReference type="NCBI Taxonomy" id="398511"/>
    <lineage>
        <taxon>Bacteria</taxon>
        <taxon>Bacillati</taxon>
        <taxon>Bacillota</taxon>
        <taxon>Bacilli</taxon>
        <taxon>Bacillales</taxon>
        <taxon>Bacillaceae</taxon>
        <taxon>Alkalihalophilus</taxon>
    </lineage>
</organism>
<evidence type="ECO:0000256" key="1">
    <source>
        <dbReference type="SAM" id="Phobius"/>
    </source>
</evidence>
<dbReference type="RefSeq" id="WP_012961245.1">
    <property type="nucleotide sequence ID" value="NC_013793.1"/>
</dbReference>
<geneLocation type="plasmid" evidence="2 3">
    <name>pBpOF4-02</name>
</geneLocation>